<dbReference type="SUPFAM" id="SSF53822">
    <property type="entry name" value="Periplasmic binding protein-like I"/>
    <property type="match status" value="1"/>
</dbReference>
<evidence type="ECO:0000256" key="2">
    <source>
        <dbReference type="ARBA" id="ARBA00022448"/>
    </source>
</evidence>
<comment type="similarity">
    <text evidence="1">Belongs to the leucine-binding protein family.</text>
</comment>
<evidence type="ECO:0000256" key="3">
    <source>
        <dbReference type="ARBA" id="ARBA00022729"/>
    </source>
</evidence>
<protein>
    <submittedName>
        <fullName evidence="6">ABC transporter substrate-binding protein</fullName>
    </submittedName>
</protein>
<dbReference type="InterPro" id="IPR028081">
    <property type="entry name" value="Leu-bd"/>
</dbReference>
<comment type="caution">
    <text evidence="6">The sequence shown here is derived from an EMBL/GenBank/DDBJ whole genome shotgun (WGS) entry which is preliminary data.</text>
</comment>
<evidence type="ECO:0000256" key="4">
    <source>
        <dbReference type="ARBA" id="ARBA00022970"/>
    </source>
</evidence>
<proteinExistence type="inferred from homology"/>
<keyword evidence="3" id="KW-0732">Signal</keyword>
<keyword evidence="2" id="KW-0813">Transport</keyword>
<gene>
    <name evidence="6" type="ORF">GCM10023090_16160</name>
</gene>
<dbReference type="EMBL" id="BAABEX010000010">
    <property type="protein sequence ID" value="GAA4423687.1"/>
    <property type="molecule type" value="Genomic_DNA"/>
</dbReference>
<dbReference type="Proteomes" id="UP001501788">
    <property type="component" value="Unassembled WGS sequence"/>
</dbReference>
<evidence type="ECO:0000313" key="6">
    <source>
        <dbReference type="EMBL" id="GAA4423687.1"/>
    </source>
</evidence>
<evidence type="ECO:0000259" key="5">
    <source>
        <dbReference type="Pfam" id="PF13458"/>
    </source>
</evidence>
<reference evidence="7" key="1">
    <citation type="journal article" date="2019" name="Int. J. Syst. Evol. Microbiol.">
        <title>The Global Catalogue of Microorganisms (GCM) 10K type strain sequencing project: providing services to taxonomists for standard genome sequencing and annotation.</title>
        <authorList>
            <consortium name="The Broad Institute Genomics Platform"/>
            <consortium name="The Broad Institute Genome Sequencing Center for Infectious Disease"/>
            <person name="Wu L."/>
            <person name="Ma J."/>
        </authorList>
    </citation>
    <scope>NUCLEOTIDE SEQUENCE [LARGE SCALE GENOMIC DNA]</scope>
    <source>
        <strain evidence="7">JCM 31890</strain>
    </source>
</reference>
<dbReference type="InterPro" id="IPR028082">
    <property type="entry name" value="Peripla_BP_I"/>
</dbReference>
<dbReference type="Gene3D" id="3.40.50.2300">
    <property type="match status" value="2"/>
</dbReference>
<dbReference type="PRINTS" id="PR00337">
    <property type="entry name" value="LEUILEVALBP"/>
</dbReference>
<evidence type="ECO:0000256" key="1">
    <source>
        <dbReference type="ARBA" id="ARBA00010062"/>
    </source>
</evidence>
<organism evidence="6 7">
    <name type="scientific">Acidovorax lacteus</name>
    <dbReference type="NCBI Taxonomy" id="1924988"/>
    <lineage>
        <taxon>Bacteria</taxon>
        <taxon>Pseudomonadati</taxon>
        <taxon>Pseudomonadota</taxon>
        <taxon>Betaproteobacteria</taxon>
        <taxon>Burkholderiales</taxon>
        <taxon>Comamonadaceae</taxon>
        <taxon>Acidovorax</taxon>
    </lineage>
</organism>
<accession>A0ABP8L6V5</accession>
<keyword evidence="4" id="KW-0029">Amino-acid transport</keyword>
<dbReference type="PANTHER" id="PTHR47235">
    <property type="entry name" value="BLR6548 PROTEIN"/>
    <property type="match status" value="1"/>
</dbReference>
<dbReference type="PANTHER" id="PTHR47235:SF1">
    <property type="entry name" value="BLR6548 PROTEIN"/>
    <property type="match status" value="1"/>
</dbReference>
<sequence>MVTERWLDFAIHYEAGETNMTHAWNRWRRAAALAAAVWGMALAGNAQAQILVGQTAGFSGQVAAGVRETTDGALMFIEAVNAKGGVNGQKIELVSLDDKFDPKLAAENARKLIEEQGVVAMFLTRGTPHTEAIIPLLDKHGVALVAPSTGAMVLHRPVQKYIFNVRATYQREAEKAMTHLASMGVTRIALVSANDSFGDDGIAGALKGLTASKLQPVVQEKFDRAKPDFAPIVAKVAKAEAQAVLLVASGTAVVEATTALRQAGSTAQIVTLSNNASSGFIKSLGANGRGVIVTQVFPNERALTFPLVKEAQDLARAKGLGEVSPAMLEGFAGAKVLVEALRRAGPKPTRDKVHAALEGIRKFDIGGLEVNFSPEDHTGLDFADLSIIGTDGKFRR</sequence>
<dbReference type="CDD" id="cd06326">
    <property type="entry name" value="PBP1_ABC_ligand_binding-like"/>
    <property type="match status" value="1"/>
</dbReference>
<evidence type="ECO:0000313" key="7">
    <source>
        <dbReference type="Proteomes" id="UP001501788"/>
    </source>
</evidence>
<name>A0ABP8L6V5_9BURK</name>
<dbReference type="InterPro" id="IPR000709">
    <property type="entry name" value="Leu_Ile_Val-bd"/>
</dbReference>
<feature type="domain" description="Leucine-binding protein" evidence="5">
    <location>
        <begin position="50"/>
        <end position="378"/>
    </location>
</feature>
<keyword evidence="7" id="KW-1185">Reference proteome</keyword>
<dbReference type="Pfam" id="PF13458">
    <property type="entry name" value="Peripla_BP_6"/>
    <property type="match status" value="1"/>
</dbReference>